<evidence type="ECO:0000256" key="1">
    <source>
        <dbReference type="SAM" id="Phobius"/>
    </source>
</evidence>
<protein>
    <recommendedName>
        <fullName evidence="4">Exostosin GT47 domain-containing protein</fullName>
    </recommendedName>
</protein>
<dbReference type="Proteomes" id="UP000013827">
    <property type="component" value="Unassembled WGS sequence"/>
</dbReference>
<reference evidence="2" key="2">
    <citation type="submission" date="2024-10" db="UniProtKB">
        <authorList>
            <consortium name="EnsemblProtists"/>
        </authorList>
    </citation>
    <scope>IDENTIFICATION</scope>
</reference>
<evidence type="ECO:0000313" key="3">
    <source>
        <dbReference type="Proteomes" id="UP000013827"/>
    </source>
</evidence>
<dbReference type="KEGG" id="ehx:EMIHUDRAFT_257318"/>
<keyword evidence="1" id="KW-0812">Transmembrane</keyword>
<sequence>MRAARDAAGAKPDAQQQMVKNVMRGAAVVIVPATAWFESGVFIYWLTAAGPAVHSLPFSFGDAIVASLAEATAPRPSEGSEHGAQPALAAACAALGSSAAGQPAH</sequence>
<accession>A0A0D3IKE8</accession>
<dbReference type="HOGENOM" id="CLU_2241692_0_0_1"/>
<evidence type="ECO:0008006" key="4">
    <source>
        <dbReference type="Google" id="ProtNLM"/>
    </source>
</evidence>
<organism evidence="2 3">
    <name type="scientific">Emiliania huxleyi (strain CCMP1516)</name>
    <dbReference type="NCBI Taxonomy" id="280463"/>
    <lineage>
        <taxon>Eukaryota</taxon>
        <taxon>Haptista</taxon>
        <taxon>Haptophyta</taxon>
        <taxon>Prymnesiophyceae</taxon>
        <taxon>Isochrysidales</taxon>
        <taxon>Noelaerhabdaceae</taxon>
        <taxon>Emiliania</taxon>
    </lineage>
</organism>
<dbReference type="AlphaFoldDB" id="A0A0D3IKE8"/>
<dbReference type="EnsemblProtists" id="EOD11733">
    <property type="protein sequence ID" value="EOD11733"/>
    <property type="gene ID" value="EMIHUDRAFT_257318"/>
</dbReference>
<dbReference type="GeneID" id="17257884"/>
<keyword evidence="1" id="KW-0472">Membrane</keyword>
<reference evidence="3" key="1">
    <citation type="journal article" date="2013" name="Nature">
        <title>Pan genome of the phytoplankton Emiliania underpins its global distribution.</title>
        <authorList>
            <person name="Read B.A."/>
            <person name="Kegel J."/>
            <person name="Klute M.J."/>
            <person name="Kuo A."/>
            <person name="Lefebvre S.C."/>
            <person name="Maumus F."/>
            <person name="Mayer C."/>
            <person name="Miller J."/>
            <person name="Monier A."/>
            <person name="Salamov A."/>
            <person name="Young J."/>
            <person name="Aguilar M."/>
            <person name="Claverie J.M."/>
            <person name="Frickenhaus S."/>
            <person name="Gonzalez K."/>
            <person name="Herman E.K."/>
            <person name="Lin Y.C."/>
            <person name="Napier J."/>
            <person name="Ogata H."/>
            <person name="Sarno A.F."/>
            <person name="Shmutz J."/>
            <person name="Schroeder D."/>
            <person name="de Vargas C."/>
            <person name="Verret F."/>
            <person name="von Dassow P."/>
            <person name="Valentin K."/>
            <person name="Van de Peer Y."/>
            <person name="Wheeler G."/>
            <person name="Dacks J.B."/>
            <person name="Delwiche C.F."/>
            <person name="Dyhrman S.T."/>
            <person name="Glockner G."/>
            <person name="John U."/>
            <person name="Richards T."/>
            <person name="Worden A.Z."/>
            <person name="Zhang X."/>
            <person name="Grigoriev I.V."/>
            <person name="Allen A.E."/>
            <person name="Bidle K."/>
            <person name="Borodovsky M."/>
            <person name="Bowler C."/>
            <person name="Brownlee C."/>
            <person name="Cock J.M."/>
            <person name="Elias M."/>
            <person name="Gladyshev V.N."/>
            <person name="Groth M."/>
            <person name="Guda C."/>
            <person name="Hadaegh A."/>
            <person name="Iglesias-Rodriguez M.D."/>
            <person name="Jenkins J."/>
            <person name="Jones B.M."/>
            <person name="Lawson T."/>
            <person name="Leese F."/>
            <person name="Lindquist E."/>
            <person name="Lobanov A."/>
            <person name="Lomsadze A."/>
            <person name="Malik S.B."/>
            <person name="Marsh M.E."/>
            <person name="Mackinder L."/>
            <person name="Mock T."/>
            <person name="Mueller-Roeber B."/>
            <person name="Pagarete A."/>
            <person name="Parker M."/>
            <person name="Probert I."/>
            <person name="Quesneville H."/>
            <person name="Raines C."/>
            <person name="Rensing S.A."/>
            <person name="Riano-Pachon D.M."/>
            <person name="Richier S."/>
            <person name="Rokitta S."/>
            <person name="Shiraiwa Y."/>
            <person name="Soanes D.M."/>
            <person name="van der Giezen M."/>
            <person name="Wahlund T.M."/>
            <person name="Williams B."/>
            <person name="Wilson W."/>
            <person name="Wolfe G."/>
            <person name="Wurch L.L."/>
        </authorList>
    </citation>
    <scope>NUCLEOTIDE SEQUENCE</scope>
</reference>
<dbReference type="RefSeq" id="XP_005764162.1">
    <property type="nucleotide sequence ID" value="XM_005764105.1"/>
</dbReference>
<keyword evidence="3" id="KW-1185">Reference proteome</keyword>
<dbReference type="PaxDb" id="2903-EOD11733"/>
<proteinExistence type="predicted"/>
<feature type="transmembrane region" description="Helical" evidence="1">
    <location>
        <begin position="21"/>
        <end position="46"/>
    </location>
</feature>
<name>A0A0D3IKE8_EMIH1</name>
<keyword evidence="1" id="KW-1133">Transmembrane helix</keyword>
<evidence type="ECO:0000313" key="2">
    <source>
        <dbReference type="EnsemblProtists" id="EOD11733"/>
    </source>
</evidence>